<accession>A0A6M3IJ85</accession>
<gene>
    <name evidence="2" type="ORF">MM415A00984_0025</name>
    <name evidence="1" type="ORF">MM415B01682_0005</name>
</gene>
<protein>
    <submittedName>
        <fullName evidence="1">Uncharacterized protein</fullName>
    </submittedName>
</protein>
<dbReference type="AlphaFoldDB" id="A0A6M3IJ85"/>
<proteinExistence type="predicted"/>
<dbReference type="EMBL" id="MT142354">
    <property type="protein sequence ID" value="QJA78810.1"/>
    <property type="molecule type" value="Genomic_DNA"/>
</dbReference>
<name>A0A6M3IJ85_9ZZZZ</name>
<dbReference type="EMBL" id="MT141261">
    <property type="protein sequence ID" value="QJA57218.1"/>
    <property type="molecule type" value="Genomic_DNA"/>
</dbReference>
<sequence>MKNLTIKIDDDLYNRLDALCTHHGHKAFLIREAIEKMVTVLEQDKKSCSQSVNPPDGLSLCDHQWDYRKEASKPINPADGEGL</sequence>
<organism evidence="1">
    <name type="scientific">viral metagenome</name>
    <dbReference type="NCBI Taxonomy" id="1070528"/>
    <lineage>
        <taxon>unclassified sequences</taxon>
        <taxon>metagenomes</taxon>
        <taxon>organismal metagenomes</taxon>
    </lineage>
</organism>
<evidence type="ECO:0000313" key="2">
    <source>
        <dbReference type="EMBL" id="QJA78810.1"/>
    </source>
</evidence>
<evidence type="ECO:0000313" key="1">
    <source>
        <dbReference type="EMBL" id="QJA57218.1"/>
    </source>
</evidence>
<reference evidence="1" key="1">
    <citation type="submission" date="2020-03" db="EMBL/GenBank/DDBJ databases">
        <title>The deep terrestrial virosphere.</title>
        <authorList>
            <person name="Holmfeldt K."/>
            <person name="Nilsson E."/>
            <person name="Simone D."/>
            <person name="Lopez-Fernandez M."/>
            <person name="Wu X."/>
            <person name="de Brujin I."/>
            <person name="Lundin D."/>
            <person name="Andersson A."/>
            <person name="Bertilsson S."/>
            <person name="Dopson M."/>
        </authorList>
    </citation>
    <scope>NUCLEOTIDE SEQUENCE</scope>
    <source>
        <strain evidence="2">MM415A00984</strain>
        <strain evidence="1">MM415B01682</strain>
    </source>
</reference>